<name>D2VCA5_NAEGR</name>
<dbReference type="RefSeq" id="XP_002678364.1">
    <property type="nucleotide sequence ID" value="XM_002678318.1"/>
</dbReference>
<feature type="repeat" description="PPR" evidence="2">
    <location>
        <begin position="129"/>
        <end position="159"/>
    </location>
</feature>
<dbReference type="OMA" id="NIACESM"/>
<evidence type="ECO:0000256" key="2">
    <source>
        <dbReference type="PROSITE-ProRule" id="PRU00708"/>
    </source>
</evidence>
<dbReference type="Gene3D" id="1.25.40.10">
    <property type="entry name" value="Tetratricopeptide repeat domain"/>
    <property type="match status" value="2"/>
</dbReference>
<dbReference type="eggNOG" id="KOG4197">
    <property type="taxonomic scope" value="Eukaryota"/>
</dbReference>
<keyword evidence="4" id="KW-1185">Reference proteome</keyword>
<dbReference type="InParanoid" id="D2VCA5"/>
<accession>D2VCA5</accession>
<dbReference type="Proteomes" id="UP000006671">
    <property type="component" value="Unassembled WGS sequence"/>
</dbReference>
<reference evidence="3 4" key="1">
    <citation type="journal article" date="2010" name="Cell">
        <title>The genome of Naegleria gruberi illuminates early eukaryotic versatility.</title>
        <authorList>
            <person name="Fritz-Laylin L.K."/>
            <person name="Prochnik S.E."/>
            <person name="Ginger M.L."/>
            <person name="Dacks J.B."/>
            <person name="Carpenter M.L."/>
            <person name="Field M.C."/>
            <person name="Kuo A."/>
            <person name="Paredez A."/>
            <person name="Chapman J."/>
            <person name="Pham J."/>
            <person name="Shu S."/>
            <person name="Neupane R."/>
            <person name="Cipriano M."/>
            <person name="Mancuso J."/>
            <person name="Tu H."/>
            <person name="Salamov A."/>
            <person name="Lindquist E."/>
            <person name="Shapiro H."/>
            <person name="Lucas S."/>
            <person name="Grigoriev I.V."/>
            <person name="Cande W.Z."/>
            <person name="Fulton C."/>
            <person name="Rokhsar D.S."/>
            <person name="Dawson S.C."/>
        </authorList>
    </citation>
    <scope>NUCLEOTIDE SEQUENCE [LARGE SCALE GENOMIC DNA]</scope>
    <source>
        <strain evidence="3 4">NEG-M</strain>
    </source>
</reference>
<evidence type="ECO:0000256" key="1">
    <source>
        <dbReference type="ARBA" id="ARBA00022737"/>
    </source>
</evidence>
<dbReference type="PANTHER" id="PTHR47932:SF44">
    <property type="entry name" value="MIOREX COMPLEX COMPONENT 1"/>
    <property type="match status" value="1"/>
</dbReference>
<keyword evidence="1" id="KW-0677">Repeat</keyword>
<dbReference type="AlphaFoldDB" id="D2VCA5"/>
<dbReference type="GeneID" id="8857237"/>
<evidence type="ECO:0000313" key="3">
    <source>
        <dbReference type="EMBL" id="EFC45620.1"/>
    </source>
</evidence>
<dbReference type="Pfam" id="PF13041">
    <property type="entry name" value="PPR_2"/>
    <property type="match status" value="2"/>
</dbReference>
<dbReference type="Pfam" id="PF01535">
    <property type="entry name" value="PPR"/>
    <property type="match status" value="2"/>
</dbReference>
<organism evidence="4">
    <name type="scientific">Naegleria gruberi</name>
    <name type="common">Amoeba</name>
    <dbReference type="NCBI Taxonomy" id="5762"/>
    <lineage>
        <taxon>Eukaryota</taxon>
        <taxon>Discoba</taxon>
        <taxon>Heterolobosea</taxon>
        <taxon>Tetramitia</taxon>
        <taxon>Eutetramitia</taxon>
        <taxon>Vahlkampfiidae</taxon>
        <taxon>Naegleria</taxon>
    </lineage>
</organism>
<dbReference type="PANTHER" id="PTHR47932">
    <property type="entry name" value="ATPASE EXPRESSION PROTEIN 3"/>
    <property type="match status" value="1"/>
</dbReference>
<proteinExistence type="predicted"/>
<dbReference type="OrthoDB" id="185373at2759"/>
<dbReference type="PROSITE" id="PS51375">
    <property type="entry name" value="PPR"/>
    <property type="match status" value="2"/>
</dbReference>
<protein>
    <submittedName>
        <fullName evidence="3">Predicted protein</fullName>
    </submittedName>
</protein>
<sequence length="188" mass="21429">MINFYNKCEKFDKAIELFDSVPKDRVDTTSYNCVIQSYIGKGDLNRAIEILDEMQHLNILPNSTTMTIILTACADSKNYEQGLRVLNIVGESKLSSTQLMTSMINFYNKCEKFDKAIELFDSVPKDRLDTSFHNCLIQSYIGKGDLDRAFSIFNHMKEYCSIQPIIPDTTTYLVLLTGCADRESLSKD</sequence>
<dbReference type="STRING" id="5762.D2VCA5"/>
<dbReference type="EMBL" id="GG738862">
    <property type="protein sequence ID" value="EFC45620.1"/>
    <property type="molecule type" value="Genomic_DNA"/>
</dbReference>
<dbReference type="NCBIfam" id="TIGR00756">
    <property type="entry name" value="PPR"/>
    <property type="match status" value="2"/>
</dbReference>
<feature type="repeat" description="PPR" evidence="2">
    <location>
        <begin position="27"/>
        <end position="61"/>
    </location>
</feature>
<dbReference type="VEuPathDB" id="AmoebaDB:NAEGRDRAFT_66502"/>
<evidence type="ECO:0000313" key="4">
    <source>
        <dbReference type="Proteomes" id="UP000006671"/>
    </source>
</evidence>
<dbReference type="InterPro" id="IPR002885">
    <property type="entry name" value="PPR_rpt"/>
</dbReference>
<gene>
    <name evidence="3" type="ORF">NAEGRDRAFT_66502</name>
</gene>
<dbReference type="InterPro" id="IPR011990">
    <property type="entry name" value="TPR-like_helical_dom_sf"/>
</dbReference>
<dbReference type="KEGG" id="ngr:NAEGRDRAFT_66502"/>
<dbReference type="SUPFAM" id="SSF48452">
    <property type="entry name" value="TPR-like"/>
    <property type="match status" value="1"/>
</dbReference>